<organism evidence="1 2">
    <name type="scientific">Cellulomonas bogoriensis 69B4 = DSM 16987</name>
    <dbReference type="NCBI Taxonomy" id="1386082"/>
    <lineage>
        <taxon>Bacteria</taxon>
        <taxon>Bacillati</taxon>
        <taxon>Actinomycetota</taxon>
        <taxon>Actinomycetes</taxon>
        <taxon>Micrococcales</taxon>
        <taxon>Cellulomonadaceae</taxon>
        <taxon>Cellulomonas</taxon>
    </lineage>
</organism>
<dbReference type="AlphaFoldDB" id="A0A0A0C2H2"/>
<evidence type="ECO:0000313" key="2">
    <source>
        <dbReference type="Proteomes" id="UP000054314"/>
    </source>
</evidence>
<sequence length="284" mass="31644">MAGYARSRSPRDVVRRALEVTGPLGRSAHEHLGPAARRALRTWQWAHPRYRLRHVPPETCPDLAAEHATPLMRELAGLDMALQRGKVTNLRIAAARLDGLALGPGQRLSFWRQVGSPSARRGFVDGLVLDHGRLRAGTGGGMCQFTNLLFWVTLHTPLVVTERWRHSYDVFPDNGRTQPFGSGATCAWPALDLQVDNPTPLTFRLSVQVTDTHLHGRWYADRPVAAQFEVYEADHIMTNDAPGVFTRRNVLRRRVLEDGIEVHDELVAVNAGRLMYAPFLAAGS</sequence>
<reference evidence="1 2" key="1">
    <citation type="submission" date="2013-08" db="EMBL/GenBank/DDBJ databases">
        <title>Genome sequencing of Cellulomonas bogoriensis 69B4.</title>
        <authorList>
            <person name="Chen F."/>
            <person name="Li Y."/>
            <person name="Wang G."/>
        </authorList>
    </citation>
    <scope>NUCLEOTIDE SEQUENCE [LARGE SCALE GENOMIC DNA]</scope>
    <source>
        <strain evidence="1 2">69B4</strain>
    </source>
</reference>
<dbReference type="PANTHER" id="PTHR35788">
    <property type="entry name" value="EXPORTED PROTEIN-RELATED"/>
    <property type="match status" value="1"/>
</dbReference>
<protein>
    <submittedName>
        <fullName evidence="1">Vancomycin resistance protein</fullName>
    </submittedName>
</protein>
<dbReference type="InterPro" id="IPR052913">
    <property type="entry name" value="Glycopeptide_resist_protein"/>
</dbReference>
<dbReference type="InterPro" id="IPR007391">
    <property type="entry name" value="Vancomycin_resist_VanW"/>
</dbReference>
<name>A0A0A0C2H2_9CELL</name>
<dbReference type="PANTHER" id="PTHR35788:SF1">
    <property type="entry name" value="EXPORTED PROTEIN"/>
    <property type="match status" value="1"/>
</dbReference>
<evidence type="ECO:0000313" key="1">
    <source>
        <dbReference type="EMBL" id="KGM13574.1"/>
    </source>
</evidence>
<comment type="caution">
    <text evidence="1">The sequence shown here is derived from an EMBL/GenBank/DDBJ whole genome shotgun (WGS) entry which is preliminary data.</text>
</comment>
<dbReference type="OrthoDB" id="9797191at2"/>
<dbReference type="RefSeq" id="WP_052105074.1">
    <property type="nucleotide sequence ID" value="NZ_AXCZ01000035.1"/>
</dbReference>
<gene>
    <name evidence="1" type="ORF">N869_13040</name>
</gene>
<proteinExistence type="predicted"/>
<keyword evidence="2" id="KW-1185">Reference proteome</keyword>
<accession>A0A0A0C2H2</accession>
<dbReference type="EMBL" id="AXCZ01000035">
    <property type="protein sequence ID" value="KGM13574.1"/>
    <property type="molecule type" value="Genomic_DNA"/>
</dbReference>
<dbReference type="Pfam" id="PF04294">
    <property type="entry name" value="VanW"/>
    <property type="match status" value="1"/>
</dbReference>
<dbReference type="Proteomes" id="UP000054314">
    <property type="component" value="Unassembled WGS sequence"/>
</dbReference>